<keyword evidence="3" id="KW-1185">Reference proteome</keyword>
<reference evidence="3" key="1">
    <citation type="journal article" date="2019" name="Int. J. Syst. Evol. Microbiol.">
        <title>The Global Catalogue of Microorganisms (GCM) 10K type strain sequencing project: providing services to taxonomists for standard genome sequencing and annotation.</title>
        <authorList>
            <consortium name="The Broad Institute Genomics Platform"/>
            <consortium name="The Broad Institute Genome Sequencing Center for Infectious Disease"/>
            <person name="Wu L."/>
            <person name="Ma J."/>
        </authorList>
    </citation>
    <scope>NUCLEOTIDE SEQUENCE [LARGE SCALE GENOMIC DNA]</scope>
    <source>
        <strain evidence="3">PCU 347</strain>
    </source>
</reference>
<dbReference type="Proteomes" id="UP001595824">
    <property type="component" value="Unassembled WGS sequence"/>
</dbReference>
<evidence type="ECO:0000259" key="1">
    <source>
        <dbReference type="Pfam" id="PF12680"/>
    </source>
</evidence>
<dbReference type="InterPro" id="IPR037401">
    <property type="entry name" value="SnoaL-like"/>
</dbReference>
<evidence type="ECO:0000313" key="3">
    <source>
        <dbReference type="Proteomes" id="UP001595824"/>
    </source>
</evidence>
<proteinExistence type="predicted"/>
<evidence type="ECO:0000313" key="2">
    <source>
        <dbReference type="EMBL" id="MFC4330974.1"/>
    </source>
</evidence>
<dbReference type="RefSeq" id="WP_381742085.1">
    <property type="nucleotide sequence ID" value="NZ_JBHSDP010000024.1"/>
</dbReference>
<dbReference type="SUPFAM" id="SSF54427">
    <property type="entry name" value="NTF2-like"/>
    <property type="match status" value="1"/>
</dbReference>
<name>A0ABV8TJU8_9ACTN</name>
<protein>
    <submittedName>
        <fullName evidence="2">Nuclear transport factor 2 family protein</fullName>
    </submittedName>
</protein>
<gene>
    <name evidence="2" type="ORF">ACFPC0_24945</name>
</gene>
<accession>A0ABV8TJU8</accession>
<feature type="domain" description="SnoaL-like" evidence="1">
    <location>
        <begin position="23"/>
        <end position="131"/>
    </location>
</feature>
<comment type="caution">
    <text evidence="2">The sequence shown here is derived from an EMBL/GenBank/DDBJ whole genome shotgun (WGS) entry which is preliminary data.</text>
</comment>
<dbReference type="EMBL" id="JBHSDP010000024">
    <property type="protein sequence ID" value="MFC4330974.1"/>
    <property type="molecule type" value="Genomic_DNA"/>
</dbReference>
<dbReference type="InterPro" id="IPR032710">
    <property type="entry name" value="NTF2-like_dom_sf"/>
</dbReference>
<dbReference type="Gene3D" id="3.10.450.50">
    <property type="match status" value="1"/>
</dbReference>
<organism evidence="2 3">
    <name type="scientific">Streptomyces andamanensis</name>
    <dbReference type="NCBI Taxonomy" id="1565035"/>
    <lineage>
        <taxon>Bacteria</taxon>
        <taxon>Bacillati</taxon>
        <taxon>Actinomycetota</taxon>
        <taxon>Actinomycetes</taxon>
        <taxon>Kitasatosporales</taxon>
        <taxon>Streptomycetaceae</taxon>
        <taxon>Streptomyces</taxon>
    </lineage>
</organism>
<dbReference type="Pfam" id="PF12680">
    <property type="entry name" value="SnoaL_2"/>
    <property type="match status" value="1"/>
</dbReference>
<sequence length="163" mass="17862">MPPAPTAPPLTPDERRARNLGALRRYFALLAARDLDTWIGLWAEDCTQHVPYATGGLPASLAGRDEIRALYGDMAAGFTRLTFTRTEFHPLDDPDKVFARWEPRCELVSGGVYSNESVGLFEFDAAGRIRHFTEYFDPAGLVERHDAFGPERAVPGGGVTPGG</sequence>